<keyword evidence="4" id="KW-1185">Reference proteome</keyword>
<name>A0A316TMS8_9BACT</name>
<dbReference type="Pfam" id="PF13369">
    <property type="entry name" value="Transglut_core2"/>
    <property type="match status" value="1"/>
</dbReference>
<dbReference type="EMBL" id="QGGB01000008">
    <property type="protein sequence ID" value="PWN05923.1"/>
    <property type="molecule type" value="Genomic_DNA"/>
</dbReference>
<dbReference type="PANTHER" id="PTHR31350">
    <property type="entry name" value="SI:DKEY-261L7.2"/>
    <property type="match status" value="1"/>
</dbReference>
<dbReference type="AlphaFoldDB" id="A0A316TMS8"/>
<protein>
    <recommendedName>
        <fullName evidence="2">Protein SirB1 N-terminal domain-containing protein</fullName>
    </recommendedName>
</protein>
<proteinExistence type="inferred from homology"/>
<accession>A0A316TMS8</accession>
<evidence type="ECO:0000313" key="3">
    <source>
        <dbReference type="EMBL" id="PWN05923.1"/>
    </source>
</evidence>
<organism evidence="3 4">
    <name type="scientific">Rhodohalobacter mucosus</name>
    <dbReference type="NCBI Taxonomy" id="2079485"/>
    <lineage>
        <taxon>Bacteria</taxon>
        <taxon>Pseudomonadati</taxon>
        <taxon>Balneolota</taxon>
        <taxon>Balneolia</taxon>
        <taxon>Balneolales</taxon>
        <taxon>Balneolaceae</taxon>
        <taxon>Rhodohalobacter</taxon>
    </lineage>
</organism>
<comment type="similarity">
    <text evidence="1">Belongs to the UPF0162 family.</text>
</comment>
<evidence type="ECO:0000259" key="2">
    <source>
        <dbReference type="Pfam" id="PF13369"/>
    </source>
</evidence>
<dbReference type="OrthoDB" id="188084at2"/>
<gene>
    <name evidence="3" type="ORF">DDZ15_12110</name>
</gene>
<dbReference type="PANTHER" id="PTHR31350:SF21">
    <property type="entry name" value="F-BOX ONLY PROTEIN 21"/>
    <property type="match status" value="1"/>
</dbReference>
<comment type="caution">
    <text evidence="3">The sequence shown here is derived from an EMBL/GenBank/DDBJ whole genome shotgun (WGS) entry which is preliminary data.</text>
</comment>
<dbReference type="RefSeq" id="WP_109647365.1">
    <property type="nucleotide sequence ID" value="NZ_QGGB01000008.1"/>
</dbReference>
<dbReference type="Proteomes" id="UP000245533">
    <property type="component" value="Unassembled WGS sequence"/>
</dbReference>
<reference evidence="3 4" key="1">
    <citation type="submission" date="2018-05" db="EMBL/GenBank/DDBJ databases">
        <title>Rhodohalobacter halophilus gen. nov., sp. nov., a moderately halophilic member of the family Balneolaceae.</title>
        <authorList>
            <person name="Liu Z.-W."/>
        </authorList>
    </citation>
    <scope>NUCLEOTIDE SEQUENCE [LARGE SCALE GENOMIC DNA]</scope>
    <source>
        <strain evidence="3 4">8A47</strain>
    </source>
</reference>
<evidence type="ECO:0000313" key="4">
    <source>
        <dbReference type="Proteomes" id="UP000245533"/>
    </source>
</evidence>
<feature type="domain" description="Protein SirB1 N-terminal" evidence="2">
    <location>
        <begin position="105"/>
        <end position="254"/>
    </location>
</feature>
<dbReference type="InterPro" id="IPR032698">
    <property type="entry name" value="SirB1_N"/>
</dbReference>
<evidence type="ECO:0000256" key="1">
    <source>
        <dbReference type="ARBA" id="ARBA00007100"/>
    </source>
</evidence>
<sequence>MTTKSEIESLIYLLEDPDPEVQMGVKRRFRELGEQAVPLLDQFRSESIHDSERNTINEIIYNITIGSLMEEFSMLLENGVQNSGTLEKAVLMLSRFGNPTIRIGEYERKLDQMARQIGTDIAYTPSIQEKMQILLQFVFRELRFRGDSKDYHSPENAFIDRVIDRRKGLPIMLSLVVIFIARRLNLPFYGVNMPIHFMLMYQTHNQNILIDPFDGGTIVTYDQCYYFLKKNGIEPRPEHLQKADEADILARCIRNLIHSYGKSNQDRRVRDLRELLQIIELKG</sequence>